<dbReference type="PROSITE" id="PS50977">
    <property type="entry name" value="HTH_TETR_2"/>
    <property type="match status" value="1"/>
</dbReference>
<dbReference type="InterPro" id="IPR009057">
    <property type="entry name" value="Homeodomain-like_sf"/>
</dbReference>
<evidence type="ECO:0000259" key="3">
    <source>
        <dbReference type="PROSITE" id="PS50977"/>
    </source>
</evidence>
<keyword evidence="5" id="KW-1185">Reference proteome</keyword>
<gene>
    <name evidence="4" type="ORF">NOF55_22475</name>
</gene>
<dbReference type="SUPFAM" id="SSF48498">
    <property type="entry name" value="Tetracyclin repressor-like, C-terminal domain"/>
    <property type="match status" value="1"/>
</dbReference>
<feature type="domain" description="HTH tetR-type" evidence="3">
    <location>
        <begin position="12"/>
        <end position="72"/>
    </location>
</feature>
<dbReference type="GO" id="GO:0003700">
    <property type="term" value="F:DNA-binding transcription factor activity"/>
    <property type="evidence" value="ECO:0007669"/>
    <property type="project" value="TreeGrafter"/>
</dbReference>
<feature type="DNA-binding region" description="H-T-H motif" evidence="2">
    <location>
        <begin position="35"/>
        <end position="54"/>
    </location>
</feature>
<keyword evidence="1 2" id="KW-0238">DNA-binding</keyword>
<dbReference type="RefSeq" id="WP_306413376.1">
    <property type="nucleotide sequence ID" value="NZ_JANFPI010000012.1"/>
</dbReference>
<dbReference type="SUPFAM" id="SSF46689">
    <property type="entry name" value="Homeodomain-like"/>
    <property type="match status" value="1"/>
</dbReference>
<dbReference type="PANTHER" id="PTHR30055">
    <property type="entry name" value="HTH-TYPE TRANSCRIPTIONAL REGULATOR RUTR"/>
    <property type="match status" value="1"/>
</dbReference>
<organism evidence="4 5">
    <name type="scientific">Ectorhizobium quercum</name>
    <dbReference type="NCBI Taxonomy" id="2965071"/>
    <lineage>
        <taxon>Bacteria</taxon>
        <taxon>Pseudomonadati</taxon>
        <taxon>Pseudomonadota</taxon>
        <taxon>Alphaproteobacteria</taxon>
        <taxon>Hyphomicrobiales</taxon>
        <taxon>Rhizobiaceae</taxon>
        <taxon>Ectorhizobium</taxon>
    </lineage>
</organism>
<proteinExistence type="predicted"/>
<evidence type="ECO:0000256" key="1">
    <source>
        <dbReference type="ARBA" id="ARBA00023125"/>
    </source>
</evidence>
<reference evidence="4" key="1">
    <citation type="submission" date="2022-07" db="EMBL/GenBank/DDBJ databases">
        <title>Ectorhizobium quercum gen.nov., sp. nov.</title>
        <authorList>
            <person name="Ma T."/>
            <person name="Li Y."/>
        </authorList>
    </citation>
    <scope>NUCLEOTIDE SEQUENCE</scope>
    <source>
        <strain evidence="4">BDR2-2</strain>
    </source>
</reference>
<dbReference type="InterPro" id="IPR041678">
    <property type="entry name" value="TetR_C_16"/>
</dbReference>
<dbReference type="AlphaFoldDB" id="A0AAE3N3E8"/>
<evidence type="ECO:0000313" key="5">
    <source>
        <dbReference type="Proteomes" id="UP001208771"/>
    </source>
</evidence>
<dbReference type="Gene3D" id="1.10.357.10">
    <property type="entry name" value="Tetracycline Repressor, domain 2"/>
    <property type="match status" value="1"/>
</dbReference>
<protein>
    <submittedName>
        <fullName evidence="4">TetR family transcriptional regulator</fullName>
    </submittedName>
</protein>
<comment type="caution">
    <text evidence="4">The sequence shown here is derived from an EMBL/GenBank/DDBJ whole genome shotgun (WGS) entry which is preliminary data.</text>
</comment>
<accession>A0AAE3N3E8</accession>
<dbReference type="GO" id="GO:0000976">
    <property type="term" value="F:transcription cis-regulatory region binding"/>
    <property type="evidence" value="ECO:0007669"/>
    <property type="project" value="TreeGrafter"/>
</dbReference>
<evidence type="ECO:0000313" key="4">
    <source>
        <dbReference type="EMBL" id="MCX8999874.1"/>
    </source>
</evidence>
<dbReference type="InterPro" id="IPR036271">
    <property type="entry name" value="Tet_transcr_reg_TetR-rel_C_sf"/>
</dbReference>
<sequence>MPSRVIRAEADDTTRDRILKAAMLRFSAHSYEDTGLRDLAGDVGVDMAYVHRSFGSKEKLFYEAVKATLQPARVFAADRDELPAALAQEILTGRGANEIRSLDILVRSFSSPDASRVLHRVMSDDFIAPLVAKCEGVGQQRAALVGAFLVGVGILRDVIGAESLQEGEGGTLERLISQVIAGLLDVETAEGEATSGVAAEQPKPQ</sequence>
<dbReference type="InterPro" id="IPR001647">
    <property type="entry name" value="HTH_TetR"/>
</dbReference>
<name>A0AAE3N3E8_9HYPH</name>
<dbReference type="EMBL" id="JANFPI010000012">
    <property type="protein sequence ID" value="MCX8999874.1"/>
    <property type="molecule type" value="Genomic_DNA"/>
</dbReference>
<dbReference type="PANTHER" id="PTHR30055:SF235">
    <property type="entry name" value="TRANSCRIPTIONAL REGULATORY PROTEIN"/>
    <property type="match status" value="1"/>
</dbReference>
<dbReference type="InterPro" id="IPR050109">
    <property type="entry name" value="HTH-type_TetR-like_transc_reg"/>
</dbReference>
<evidence type="ECO:0000256" key="2">
    <source>
        <dbReference type="PROSITE-ProRule" id="PRU00335"/>
    </source>
</evidence>
<dbReference type="Pfam" id="PF17920">
    <property type="entry name" value="TetR_C_16"/>
    <property type="match status" value="1"/>
</dbReference>
<dbReference type="Pfam" id="PF00440">
    <property type="entry name" value="TetR_N"/>
    <property type="match status" value="1"/>
</dbReference>
<dbReference type="Proteomes" id="UP001208771">
    <property type="component" value="Unassembled WGS sequence"/>
</dbReference>